<dbReference type="SUPFAM" id="SSF46689">
    <property type="entry name" value="Homeodomain-like"/>
    <property type="match status" value="1"/>
</dbReference>
<dbReference type="InterPro" id="IPR036271">
    <property type="entry name" value="Tet_transcr_reg_TetR-rel_C_sf"/>
</dbReference>
<keyword evidence="3" id="KW-0804">Transcription</keyword>
<dbReference type="AlphaFoldDB" id="A0A1I4ADQ8"/>
<evidence type="ECO:0000256" key="3">
    <source>
        <dbReference type="ARBA" id="ARBA00023163"/>
    </source>
</evidence>
<dbReference type="InterPro" id="IPR009057">
    <property type="entry name" value="Homeodomain-like_sf"/>
</dbReference>
<dbReference type="InterPro" id="IPR001647">
    <property type="entry name" value="HTH_TetR"/>
</dbReference>
<dbReference type="PROSITE" id="PS50977">
    <property type="entry name" value="HTH_TETR_2"/>
    <property type="match status" value="1"/>
</dbReference>
<dbReference type="Pfam" id="PF16925">
    <property type="entry name" value="TetR_C_13"/>
    <property type="match status" value="1"/>
</dbReference>
<name>A0A1I4ADQ8_9HYPH</name>
<protein>
    <submittedName>
        <fullName evidence="6">TetR/AcrR family transcriptional regulator, transcriptional repressor for nem operon</fullName>
    </submittedName>
</protein>
<keyword evidence="1" id="KW-0805">Transcription regulation</keyword>
<feature type="DNA-binding region" description="H-T-H motif" evidence="4">
    <location>
        <begin position="30"/>
        <end position="49"/>
    </location>
</feature>
<keyword evidence="7" id="KW-1185">Reference proteome</keyword>
<organism evidence="6 7">
    <name type="scientific">Methylocapsa palsarum</name>
    <dbReference type="NCBI Taxonomy" id="1612308"/>
    <lineage>
        <taxon>Bacteria</taxon>
        <taxon>Pseudomonadati</taxon>
        <taxon>Pseudomonadota</taxon>
        <taxon>Alphaproteobacteria</taxon>
        <taxon>Hyphomicrobiales</taxon>
        <taxon>Beijerinckiaceae</taxon>
        <taxon>Methylocapsa</taxon>
    </lineage>
</organism>
<dbReference type="Pfam" id="PF00440">
    <property type="entry name" value="TetR_N"/>
    <property type="match status" value="1"/>
</dbReference>
<dbReference type="OrthoDB" id="9811084at2"/>
<dbReference type="Gene3D" id="1.10.357.10">
    <property type="entry name" value="Tetracycline Repressor, domain 2"/>
    <property type="match status" value="1"/>
</dbReference>
<keyword evidence="2 4" id="KW-0238">DNA-binding</keyword>
<gene>
    <name evidence="6" type="ORF">SAMN05444581_11035</name>
</gene>
<dbReference type="GO" id="GO:0003677">
    <property type="term" value="F:DNA binding"/>
    <property type="evidence" value="ECO:0007669"/>
    <property type="project" value="UniProtKB-UniRule"/>
</dbReference>
<evidence type="ECO:0000256" key="4">
    <source>
        <dbReference type="PROSITE-ProRule" id="PRU00335"/>
    </source>
</evidence>
<reference evidence="6 7" key="1">
    <citation type="submission" date="2016-10" db="EMBL/GenBank/DDBJ databases">
        <authorList>
            <person name="de Groot N.N."/>
        </authorList>
    </citation>
    <scope>NUCLEOTIDE SEQUENCE [LARGE SCALE GENOMIC DNA]</scope>
    <source>
        <strain evidence="6 7">NE2</strain>
    </source>
</reference>
<evidence type="ECO:0000256" key="1">
    <source>
        <dbReference type="ARBA" id="ARBA00023015"/>
    </source>
</evidence>
<sequence length="197" mass="21884">MTRDQTEINKSLILDHGVSLFMRKGYHGTGLSEVLAAARVPKGSFYYYFASKEEFGVEVVRHYIQPFIDELTRYLGQDGIGAMEALEDYFRGLALDLDSKGFEGGCLLGNLMGEIGDTSDMARAALRSAVDRYRDLLETALLRAQREGSARKDKSARAMADLLIDAWQGALLRMKLERSGGPLKAFLEEVLLGYCKA</sequence>
<evidence type="ECO:0000313" key="6">
    <source>
        <dbReference type="EMBL" id="SFK54575.1"/>
    </source>
</evidence>
<dbReference type="PANTHER" id="PTHR47506:SF6">
    <property type="entry name" value="HTH-TYPE TRANSCRIPTIONAL REPRESSOR NEMR"/>
    <property type="match status" value="1"/>
</dbReference>
<evidence type="ECO:0000313" key="7">
    <source>
        <dbReference type="Proteomes" id="UP000198755"/>
    </source>
</evidence>
<dbReference type="InterPro" id="IPR011075">
    <property type="entry name" value="TetR_C"/>
</dbReference>
<dbReference type="Proteomes" id="UP000198755">
    <property type="component" value="Unassembled WGS sequence"/>
</dbReference>
<dbReference type="SUPFAM" id="SSF48498">
    <property type="entry name" value="Tetracyclin repressor-like, C-terminal domain"/>
    <property type="match status" value="1"/>
</dbReference>
<dbReference type="EMBL" id="FOSN01000010">
    <property type="protein sequence ID" value="SFK54575.1"/>
    <property type="molecule type" value="Genomic_DNA"/>
</dbReference>
<evidence type="ECO:0000256" key="2">
    <source>
        <dbReference type="ARBA" id="ARBA00023125"/>
    </source>
</evidence>
<dbReference type="PANTHER" id="PTHR47506">
    <property type="entry name" value="TRANSCRIPTIONAL REGULATORY PROTEIN"/>
    <property type="match status" value="1"/>
</dbReference>
<accession>A0A1I4ADQ8</accession>
<evidence type="ECO:0000259" key="5">
    <source>
        <dbReference type="PROSITE" id="PS50977"/>
    </source>
</evidence>
<proteinExistence type="predicted"/>
<dbReference type="STRING" id="1612308.SAMN05444581_11035"/>
<dbReference type="PRINTS" id="PR00455">
    <property type="entry name" value="HTHTETR"/>
</dbReference>
<feature type="domain" description="HTH tetR-type" evidence="5">
    <location>
        <begin position="7"/>
        <end position="67"/>
    </location>
</feature>
<dbReference type="RefSeq" id="WP_091682707.1">
    <property type="nucleotide sequence ID" value="NZ_FOSN01000010.1"/>
</dbReference>